<dbReference type="EMBL" id="PTJD01000006">
    <property type="protein sequence ID" value="PPK95323.1"/>
    <property type="molecule type" value="Genomic_DNA"/>
</dbReference>
<comment type="caution">
    <text evidence="2">The sequence shown here is derived from an EMBL/GenBank/DDBJ whole genome shotgun (WGS) entry which is preliminary data.</text>
</comment>
<reference evidence="2 3" key="1">
    <citation type="submission" date="2018-02" db="EMBL/GenBank/DDBJ databases">
        <title>Genomic Encyclopedia of Archaeal and Bacterial Type Strains, Phase II (KMG-II): from individual species to whole genera.</title>
        <authorList>
            <person name="Goeker M."/>
        </authorList>
    </citation>
    <scope>NUCLEOTIDE SEQUENCE [LARGE SCALE GENOMIC DNA]</scope>
    <source>
        <strain evidence="2 3">DSM 22857</strain>
    </source>
</reference>
<dbReference type="SUPFAM" id="SSF52733">
    <property type="entry name" value="Nicotinate mononucleotide:5,6-dimethylbenzimidazole phosphoribosyltransferase (CobT)"/>
    <property type="match status" value="1"/>
</dbReference>
<name>A0A2S6IM59_9ACTN</name>
<protein>
    <submittedName>
        <fullName evidence="2">Nicotinate-nucleotide--dimethylbenzimidazole phosphoribosyltransferase</fullName>
    </submittedName>
</protein>
<dbReference type="PANTHER" id="PTHR43463:SF1">
    <property type="entry name" value="NICOTINATE-NUCLEOTIDE--DIMETHYLBENZIMIDAZOLE PHOSPHORIBOSYLTRANSFERASE"/>
    <property type="match status" value="1"/>
</dbReference>
<evidence type="ECO:0000313" key="2">
    <source>
        <dbReference type="EMBL" id="PPK95323.1"/>
    </source>
</evidence>
<gene>
    <name evidence="2" type="ORF">CLV92_106144</name>
</gene>
<dbReference type="Proteomes" id="UP000239485">
    <property type="component" value="Unassembled WGS sequence"/>
</dbReference>
<feature type="region of interest" description="Disordered" evidence="1">
    <location>
        <begin position="1"/>
        <end position="24"/>
    </location>
</feature>
<dbReference type="PANTHER" id="PTHR43463">
    <property type="entry name" value="NICOTINATE-NUCLEOTIDE--DIMETHYLBENZIMIDAZOLE PHOSPHORIBOSYLTRANSFERASE"/>
    <property type="match status" value="1"/>
</dbReference>
<dbReference type="OrthoDB" id="9781491at2"/>
<proteinExistence type="predicted"/>
<dbReference type="InterPro" id="IPR003200">
    <property type="entry name" value="Nict_dMeBzImd_PRibTrfase"/>
</dbReference>
<evidence type="ECO:0000313" key="3">
    <source>
        <dbReference type="Proteomes" id="UP000239485"/>
    </source>
</evidence>
<dbReference type="Pfam" id="PF02277">
    <property type="entry name" value="DBI_PRT"/>
    <property type="match status" value="1"/>
</dbReference>
<dbReference type="GO" id="GO:0008939">
    <property type="term" value="F:nicotinate-nucleotide-dimethylbenzimidazole phosphoribosyltransferase activity"/>
    <property type="evidence" value="ECO:0007669"/>
    <property type="project" value="InterPro"/>
</dbReference>
<dbReference type="AlphaFoldDB" id="A0A2S6IM59"/>
<keyword evidence="3" id="KW-1185">Reference proteome</keyword>
<sequence length="416" mass="41531">MSEQDSPTTATAAGAEAERGAHGALHDVGHNAWHDAQLDAGEDDARHDADDASGGADSGGLDLRRLGTAVAVPDRAAAAAAEESLAALAARHGGIGRLGELASWLAAVRGPDAHRPLERIRLVVLAADAGMAAVGLSRHPAGWTAEEVRALHTGTAPAAVLAREAGVGLRVLDVGVDADLGDLPPEVTAWKVRPGSGDARTGDALTLEQAAAAFRAGATAVDEEVDAGADLLLLGETGVGGSAVAAVVVGACLRNGPLEVLGRDVGLLDDATWMRRTAAVRDALRRSRPVAHDPLALLAAVGGTAAAAATGFLVQAAVRRTPVLLDGLGPVAAGLVAIRISLTAKEWWRVGSRSAQPAQALALNRLGSEPLTDLGVAAGSGVGALAALPLVRAGHALLQAAATDPLSGTFDGSAAG</sequence>
<dbReference type="InterPro" id="IPR036087">
    <property type="entry name" value="Nict_dMeBzImd_PRibTrfase_sf"/>
</dbReference>
<dbReference type="Gene3D" id="3.40.50.10210">
    <property type="match status" value="1"/>
</dbReference>
<evidence type="ECO:0000256" key="1">
    <source>
        <dbReference type="SAM" id="MobiDB-lite"/>
    </source>
</evidence>
<accession>A0A2S6IM59</accession>
<keyword evidence="2" id="KW-0328">Glycosyltransferase</keyword>
<dbReference type="RefSeq" id="WP_146099484.1">
    <property type="nucleotide sequence ID" value="NZ_PTJD01000006.1"/>
</dbReference>
<organism evidence="2 3">
    <name type="scientific">Kineococcus xinjiangensis</name>
    <dbReference type="NCBI Taxonomy" id="512762"/>
    <lineage>
        <taxon>Bacteria</taxon>
        <taxon>Bacillati</taxon>
        <taxon>Actinomycetota</taxon>
        <taxon>Actinomycetes</taxon>
        <taxon>Kineosporiales</taxon>
        <taxon>Kineosporiaceae</taxon>
        <taxon>Kineococcus</taxon>
    </lineage>
</organism>
<keyword evidence="2" id="KW-0808">Transferase</keyword>
<dbReference type="CDD" id="cd02439">
    <property type="entry name" value="DMB-PRT_CobT"/>
    <property type="match status" value="1"/>
</dbReference>